<gene>
    <name evidence="7 8" type="primary">pdxT</name>
    <name evidence="8" type="ORF">QR695_15480</name>
</gene>
<evidence type="ECO:0000256" key="5">
    <source>
        <dbReference type="ARBA" id="ARBA00023239"/>
    </source>
</evidence>
<dbReference type="EC" id="3.5.1.2" evidence="7"/>
<comment type="pathway">
    <text evidence="7">Cofactor biosynthesis; pyridoxal 5'-phosphate biosynthesis.</text>
</comment>
<evidence type="ECO:0000256" key="6">
    <source>
        <dbReference type="ARBA" id="ARBA00049534"/>
    </source>
</evidence>
<dbReference type="RefSeq" id="WP_131473012.1">
    <property type="nucleotide sequence ID" value="NZ_CP183077.1"/>
</dbReference>
<evidence type="ECO:0000256" key="7">
    <source>
        <dbReference type="HAMAP-Rule" id="MF_01615"/>
    </source>
</evidence>
<feature type="active site" description="Charge relay system" evidence="7">
    <location>
        <position position="169"/>
    </location>
</feature>
<dbReference type="PANTHER" id="PTHR31559">
    <property type="entry name" value="PYRIDOXAL 5'-PHOSPHATE SYNTHASE SUBUNIT SNO"/>
    <property type="match status" value="1"/>
</dbReference>
<dbReference type="PROSITE" id="PS51130">
    <property type="entry name" value="PDXT_SNO_2"/>
    <property type="match status" value="1"/>
</dbReference>
<evidence type="ECO:0000313" key="8">
    <source>
        <dbReference type="EMBL" id="MDL5378397.1"/>
    </source>
</evidence>
<protein>
    <recommendedName>
        <fullName evidence="7">Pyridoxal 5'-phosphate synthase subunit PdxT</fullName>
        <ecNumber evidence="7">4.3.3.6</ecNumber>
    </recommendedName>
    <alternativeName>
        <fullName evidence="7">Pdx2</fullName>
    </alternativeName>
    <alternativeName>
        <fullName evidence="7">Pyridoxal 5'-phosphate synthase glutaminase subunit</fullName>
        <ecNumber evidence="7">3.5.1.2</ecNumber>
    </alternativeName>
</protein>
<comment type="catalytic activity">
    <reaction evidence="6 7">
        <text>L-glutamine + H2O = L-glutamate + NH4(+)</text>
        <dbReference type="Rhea" id="RHEA:15889"/>
        <dbReference type="ChEBI" id="CHEBI:15377"/>
        <dbReference type="ChEBI" id="CHEBI:28938"/>
        <dbReference type="ChEBI" id="CHEBI:29985"/>
        <dbReference type="ChEBI" id="CHEBI:58359"/>
        <dbReference type="EC" id="3.5.1.2"/>
    </reaction>
</comment>
<dbReference type="InterPro" id="IPR029062">
    <property type="entry name" value="Class_I_gatase-like"/>
</dbReference>
<feature type="active site" description="Charge relay system" evidence="7">
    <location>
        <position position="167"/>
    </location>
</feature>
<keyword evidence="5 7" id="KW-0456">Lyase</keyword>
<evidence type="ECO:0000256" key="1">
    <source>
        <dbReference type="ARBA" id="ARBA00008345"/>
    </source>
</evidence>
<dbReference type="HAMAP" id="MF_01615">
    <property type="entry name" value="PdxT"/>
    <property type="match status" value="1"/>
</dbReference>
<comment type="caution">
    <text evidence="8">The sequence shown here is derived from an EMBL/GenBank/DDBJ whole genome shotgun (WGS) entry which is preliminary data.</text>
</comment>
<evidence type="ECO:0000256" key="3">
    <source>
        <dbReference type="ARBA" id="ARBA00022898"/>
    </source>
</evidence>
<feature type="binding site" evidence="7">
    <location>
        <begin position="131"/>
        <end position="132"/>
    </location>
    <ligand>
        <name>L-glutamine</name>
        <dbReference type="ChEBI" id="CHEBI:58359"/>
    </ligand>
</feature>
<keyword evidence="3 7" id="KW-0663">Pyridoxal phosphate</keyword>
<dbReference type="PROSITE" id="PS51273">
    <property type="entry name" value="GATASE_TYPE_1"/>
    <property type="match status" value="1"/>
</dbReference>
<keyword evidence="9" id="KW-1185">Reference proteome</keyword>
<dbReference type="SUPFAM" id="SSF52317">
    <property type="entry name" value="Class I glutamine amidotransferase-like"/>
    <property type="match status" value="1"/>
</dbReference>
<comment type="catalytic activity">
    <reaction evidence="7">
        <text>aldehydo-D-ribose 5-phosphate + D-glyceraldehyde 3-phosphate + L-glutamine = pyridoxal 5'-phosphate + L-glutamate + phosphate + 3 H2O + H(+)</text>
        <dbReference type="Rhea" id="RHEA:31507"/>
        <dbReference type="ChEBI" id="CHEBI:15377"/>
        <dbReference type="ChEBI" id="CHEBI:15378"/>
        <dbReference type="ChEBI" id="CHEBI:29985"/>
        <dbReference type="ChEBI" id="CHEBI:43474"/>
        <dbReference type="ChEBI" id="CHEBI:58273"/>
        <dbReference type="ChEBI" id="CHEBI:58359"/>
        <dbReference type="ChEBI" id="CHEBI:59776"/>
        <dbReference type="ChEBI" id="CHEBI:597326"/>
        <dbReference type="EC" id="4.3.3.6"/>
    </reaction>
</comment>
<dbReference type="PROSITE" id="PS01236">
    <property type="entry name" value="PDXT_SNO_1"/>
    <property type="match status" value="1"/>
</dbReference>
<dbReference type="GO" id="GO:0004359">
    <property type="term" value="F:glutaminase activity"/>
    <property type="evidence" value="ECO:0007669"/>
    <property type="project" value="UniProtKB-EC"/>
</dbReference>
<evidence type="ECO:0000256" key="2">
    <source>
        <dbReference type="ARBA" id="ARBA00022801"/>
    </source>
</evidence>
<evidence type="ECO:0000256" key="4">
    <source>
        <dbReference type="ARBA" id="ARBA00022962"/>
    </source>
</evidence>
<dbReference type="InterPro" id="IPR021196">
    <property type="entry name" value="PdxT/SNO_CS"/>
</dbReference>
<dbReference type="Proteomes" id="UP001230807">
    <property type="component" value="Unassembled WGS sequence"/>
</dbReference>
<keyword evidence="4 7" id="KW-0315">Glutamine amidotransferase</keyword>
<feature type="binding site" evidence="7">
    <location>
        <begin position="47"/>
        <end position="49"/>
    </location>
    <ligand>
        <name>L-glutamine</name>
        <dbReference type="ChEBI" id="CHEBI:58359"/>
    </ligand>
</feature>
<dbReference type="InterPro" id="IPR002161">
    <property type="entry name" value="PdxT/SNO"/>
</dbReference>
<dbReference type="Gene3D" id="3.40.50.880">
    <property type="match status" value="1"/>
</dbReference>
<proteinExistence type="inferred from homology"/>
<dbReference type="NCBIfam" id="TIGR03800">
    <property type="entry name" value="PLP_synth_Pdx2"/>
    <property type="match status" value="1"/>
</dbReference>
<dbReference type="PANTHER" id="PTHR31559:SF0">
    <property type="entry name" value="PYRIDOXAL 5'-PHOSPHATE SYNTHASE SUBUNIT SNO1-RELATED"/>
    <property type="match status" value="1"/>
</dbReference>
<dbReference type="GO" id="GO:0036381">
    <property type="term" value="F:pyridoxal 5'-phosphate synthase (glutamine hydrolysing) activity"/>
    <property type="evidence" value="ECO:0007669"/>
    <property type="project" value="UniProtKB-EC"/>
</dbReference>
<feature type="binding site" evidence="7">
    <location>
        <position position="103"/>
    </location>
    <ligand>
        <name>L-glutamine</name>
        <dbReference type="ChEBI" id="CHEBI:58359"/>
    </ligand>
</feature>
<feature type="active site" description="Nucleophile" evidence="7">
    <location>
        <position position="77"/>
    </location>
</feature>
<dbReference type="EC" id="4.3.3.6" evidence="7"/>
<name>A0ABT7MT62_9BACL</name>
<dbReference type="Pfam" id="PF01174">
    <property type="entry name" value="SNO"/>
    <property type="match status" value="1"/>
</dbReference>
<sequence>MTTIGVLGMQGAIREHVHMLEALGANTLVVRSVDDLNRIDGLVLPGGESTAMRRLLDRYELLEPLRENTELPMFGTCAGLILLATEVEGYDAHLRKIPMTVKRNAFGRQVDSFEVDLTVNGIDDAVEAVFIRAPQVASVEASVEVLAEVEEAIVAVRYDKYMACSFHPELTDDLSMHRYFLDMVEATKRQLA</sequence>
<reference evidence="8 9" key="1">
    <citation type="submission" date="2023-06" db="EMBL/GenBank/DDBJ databases">
        <title>Influencing factors and mechanism of Cr(VI) reduction by facultative anaerobic Exiguobacterium sp. PY14.</title>
        <authorList>
            <person name="Zou L."/>
        </authorList>
    </citation>
    <scope>NUCLEOTIDE SEQUENCE [LARGE SCALE GENOMIC DNA]</scope>
    <source>
        <strain evidence="8 9">PY14</strain>
    </source>
</reference>
<comment type="subunit">
    <text evidence="7">In the presence of PdxS, forms a dodecamer of heterodimers. Only shows activity in the heterodimer.</text>
</comment>
<keyword evidence="2 7" id="KW-0378">Hydrolase</keyword>
<evidence type="ECO:0000313" key="9">
    <source>
        <dbReference type="Proteomes" id="UP001230807"/>
    </source>
</evidence>
<dbReference type="EMBL" id="JASWER010000030">
    <property type="protein sequence ID" value="MDL5378397.1"/>
    <property type="molecule type" value="Genomic_DNA"/>
</dbReference>
<dbReference type="CDD" id="cd01749">
    <property type="entry name" value="GATase1_PB"/>
    <property type="match status" value="1"/>
</dbReference>
<accession>A0ABT7MT62</accession>
<dbReference type="PIRSF" id="PIRSF005639">
    <property type="entry name" value="Glut_amidoT_SNO"/>
    <property type="match status" value="1"/>
</dbReference>
<comment type="similarity">
    <text evidence="1 7">Belongs to the glutaminase PdxT/SNO family.</text>
</comment>
<comment type="function">
    <text evidence="7">Catalyzes the hydrolysis of glutamine to glutamate and ammonia as part of the biosynthesis of pyridoxal 5'-phosphate. The resulting ammonia molecule is channeled to the active site of PdxS.</text>
</comment>
<organism evidence="8 9">
    <name type="scientific">Exiguobacterium mexicanum</name>
    <dbReference type="NCBI Taxonomy" id="340146"/>
    <lineage>
        <taxon>Bacteria</taxon>
        <taxon>Bacillati</taxon>
        <taxon>Bacillota</taxon>
        <taxon>Bacilli</taxon>
        <taxon>Bacillales</taxon>
        <taxon>Bacillales Family XII. Incertae Sedis</taxon>
        <taxon>Exiguobacterium</taxon>
    </lineage>
</organism>